<proteinExistence type="predicted"/>
<protein>
    <submittedName>
        <fullName evidence="1">Uncharacterized protein</fullName>
    </submittedName>
</protein>
<dbReference type="EMBL" id="CAJNIZ010043331">
    <property type="protein sequence ID" value="CAE7657503.1"/>
    <property type="molecule type" value="Genomic_DNA"/>
</dbReference>
<evidence type="ECO:0000313" key="1">
    <source>
        <dbReference type="EMBL" id="CAE7657503.1"/>
    </source>
</evidence>
<dbReference type="AlphaFoldDB" id="A0A812W3I5"/>
<dbReference type="Proteomes" id="UP000649617">
    <property type="component" value="Unassembled WGS sequence"/>
</dbReference>
<reference evidence="1" key="1">
    <citation type="submission" date="2021-02" db="EMBL/GenBank/DDBJ databases">
        <authorList>
            <person name="Dougan E. K."/>
            <person name="Rhodes N."/>
            <person name="Thang M."/>
            <person name="Chan C."/>
        </authorList>
    </citation>
    <scope>NUCLEOTIDE SEQUENCE</scope>
</reference>
<evidence type="ECO:0000313" key="2">
    <source>
        <dbReference type="Proteomes" id="UP000649617"/>
    </source>
</evidence>
<organism evidence="1 2">
    <name type="scientific">Symbiodinium pilosum</name>
    <name type="common">Dinoflagellate</name>
    <dbReference type="NCBI Taxonomy" id="2952"/>
    <lineage>
        <taxon>Eukaryota</taxon>
        <taxon>Sar</taxon>
        <taxon>Alveolata</taxon>
        <taxon>Dinophyceae</taxon>
        <taxon>Suessiales</taxon>
        <taxon>Symbiodiniaceae</taxon>
        <taxon>Symbiodinium</taxon>
    </lineage>
</organism>
<name>A0A812W3I5_SYMPI</name>
<feature type="non-terminal residue" evidence="1">
    <location>
        <position position="298"/>
    </location>
</feature>
<gene>
    <name evidence="1" type="ORF">SPIL2461_LOCUS17713</name>
</gene>
<keyword evidence="2" id="KW-1185">Reference proteome</keyword>
<comment type="caution">
    <text evidence="1">The sequence shown here is derived from an EMBL/GenBank/DDBJ whole genome shotgun (WGS) entry which is preliminary data.</text>
</comment>
<accession>A0A812W3I5</accession>
<sequence>DAKLFMLMVQAEHGALFRLRHGSGGWSRQCDLGTGRSAIDSFWRPMISRGCLRASGNRNYWGISDNATLKPVLDKAVNPSHPPDVSSFSNYVYEDIPTFGLFISPGLDEELSVGRCRPEKPDASSGRVRRCHALETHNMSLAACRLRALRIGADTVMVDGEACELLKCLNAASALQYAQSKEVMVIETGVYSKHCSDILYATMPMNLTYQGVAGLAESVSTETEHNSRLAKISTLEIQIPLVFLDLGVFDPSLAIKFPTPRADAPIGLPELTDRVVVSHVVACTVLVVWNHSLRFMDV</sequence>